<organism evidence="4">
    <name type="scientific">Schizophyllum commune (strain H4-8 / FGSC 9210)</name>
    <name type="common">Split gill fungus</name>
    <dbReference type="NCBI Taxonomy" id="578458"/>
    <lineage>
        <taxon>Eukaryota</taxon>
        <taxon>Fungi</taxon>
        <taxon>Dikarya</taxon>
        <taxon>Basidiomycota</taxon>
        <taxon>Agaricomycotina</taxon>
        <taxon>Agaricomycetes</taxon>
        <taxon>Agaricomycetidae</taxon>
        <taxon>Agaricales</taxon>
        <taxon>Schizophyllaceae</taxon>
        <taxon>Schizophyllum</taxon>
    </lineage>
</organism>
<feature type="compositionally biased region" description="Basic and acidic residues" evidence="1">
    <location>
        <begin position="97"/>
        <end position="107"/>
    </location>
</feature>
<feature type="compositionally biased region" description="Acidic residues" evidence="1">
    <location>
        <begin position="1047"/>
        <end position="1069"/>
    </location>
</feature>
<reference evidence="3 4" key="1">
    <citation type="journal article" date="2010" name="Nat. Biotechnol.">
        <title>Genome sequence of the model mushroom Schizophyllum commune.</title>
        <authorList>
            <person name="Ohm R.A."/>
            <person name="de Jong J.F."/>
            <person name="Lugones L.G."/>
            <person name="Aerts A."/>
            <person name="Kothe E."/>
            <person name="Stajich J.E."/>
            <person name="de Vries R.P."/>
            <person name="Record E."/>
            <person name="Levasseur A."/>
            <person name="Baker S.E."/>
            <person name="Bartholomew K.A."/>
            <person name="Coutinho P.M."/>
            <person name="Erdmann S."/>
            <person name="Fowler T.J."/>
            <person name="Gathman A.C."/>
            <person name="Lombard V."/>
            <person name="Henrissat B."/>
            <person name="Knabe N."/>
            <person name="Kuees U."/>
            <person name="Lilly W.W."/>
            <person name="Lindquist E."/>
            <person name="Lucas S."/>
            <person name="Magnuson J.K."/>
            <person name="Piumi F."/>
            <person name="Raudaskoski M."/>
            <person name="Salamov A."/>
            <person name="Schmutz J."/>
            <person name="Schwarze F.W.M.R."/>
            <person name="vanKuyk P.A."/>
            <person name="Horton J.S."/>
            <person name="Grigoriev I.V."/>
            <person name="Woesten H.A.B."/>
        </authorList>
    </citation>
    <scope>NUCLEOTIDE SEQUENCE [LARGE SCALE GENOMIC DNA]</scope>
    <source>
        <strain evidence="4">H4-8 / FGSC 9210</strain>
    </source>
</reference>
<dbReference type="OrthoDB" id="3041043at2759"/>
<feature type="compositionally biased region" description="Polar residues" evidence="1">
    <location>
        <begin position="38"/>
        <end position="54"/>
    </location>
</feature>
<evidence type="ECO:0000259" key="2">
    <source>
        <dbReference type="Pfam" id="PF00646"/>
    </source>
</evidence>
<dbReference type="InterPro" id="IPR001810">
    <property type="entry name" value="F-box_dom"/>
</dbReference>
<dbReference type="InParanoid" id="D8PYM3"/>
<dbReference type="VEuPathDB" id="FungiDB:SCHCODRAFT_02663894"/>
<feature type="region of interest" description="Disordered" evidence="1">
    <location>
        <begin position="26"/>
        <end position="195"/>
    </location>
</feature>
<feature type="compositionally biased region" description="Basic residues" evidence="1">
    <location>
        <begin position="384"/>
        <end position="394"/>
    </location>
</feature>
<feature type="compositionally biased region" description="Basic and acidic residues" evidence="1">
    <location>
        <begin position="240"/>
        <end position="250"/>
    </location>
</feature>
<feature type="domain" description="F-box" evidence="2">
    <location>
        <begin position="865"/>
        <end position="901"/>
    </location>
</feature>
<proteinExistence type="predicted"/>
<feature type="non-terminal residue" evidence="3">
    <location>
        <position position="1331"/>
    </location>
</feature>
<feature type="compositionally biased region" description="Acidic residues" evidence="1">
    <location>
        <begin position="430"/>
        <end position="447"/>
    </location>
</feature>
<dbReference type="EMBL" id="GL377304">
    <property type="protein sequence ID" value="EFI98716.1"/>
    <property type="molecule type" value="Genomic_DNA"/>
</dbReference>
<evidence type="ECO:0000256" key="1">
    <source>
        <dbReference type="SAM" id="MobiDB-lite"/>
    </source>
</evidence>
<dbReference type="Proteomes" id="UP000007431">
    <property type="component" value="Unassembled WGS sequence"/>
</dbReference>
<protein>
    <recommendedName>
        <fullName evidence="2">F-box domain-containing protein</fullName>
    </recommendedName>
</protein>
<feature type="compositionally biased region" description="Low complexity" evidence="1">
    <location>
        <begin position="176"/>
        <end position="195"/>
    </location>
</feature>
<gene>
    <name evidence="3" type="ORF">SCHCODRAFT_106430</name>
</gene>
<name>D8PYM3_SCHCM</name>
<dbReference type="GeneID" id="9586181"/>
<accession>D8PYM3</accession>
<dbReference type="RefSeq" id="XP_003033619.1">
    <property type="nucleotide sequence ID" value="XM_003033573.1"/>
</dbReference>
<keyword evidence="4" id="KW-1185">Reference proteome</keyword>
<sequence>MTQSSNLNIAAGMSREEMDMMIRYLSQQRAALGDPDNGQATADGSKPTQSASGGTNEGNGGDLQGRVAVDNPTYDLSKKATSARKKAGGDPSGEGGPLDKRAGHDILMDDLTLSPSHGTPSHGDKHGQTADAAEGVGGGNARPTVVVEPSTPRKKFVPRPVQKKGPVAGNGGVNLPSTPVKSSVATPSSVTPSSKMAQLDLDGHKVIDSSPGTKKGRATVVPTRVKAALPNGYDALLTYEEHVRPPEARVSDPGPYVSGNDSDDDMFPEDPSHTLPNPSSDAVKRDAGSADVTEPQKHSSRGPSMARWINTRGTKSNDDPTPPPDEPWARKNRRRRSPSPVPPSTPSPVKKSPKKKARVSSPEESPEDARVQQLECELAEARKQIKTAQRRRGRGSAATASFIDDEAEESDMDGRRRDDPDLDNFVVGDDVVEYDDSAPALPDDDEAGSSRVVDDENTSDDHVEIVPTPPQDKGKGRAPRTPSPDPVDPAFVAPAMSEDEDGSGQDSEDDNDVDVSWQHKEIRLQNAPRGLHPGSTAVDAGAQVVTKLQLGDGEDAFHWRDFLSPTLQEIGYHIDYEPLPRACGLNIEHNPKGWDYPVFDDVLAQMSDLGAQNLFAVVKFRRVGPYVNPANANVSDFSAVKVSGPSSTPRYRCVVSGSRAPAVALTTGIIRYWRLDTPSNGPRPQRYVIVSPFYGFFEATVCFFCTLFGQYTLNCLSWDNALRIATIPPYERPGGSVQQSAAVRGNVSSNRAPRRSAFELNTNDDVPVYDARKTALPEDISMWPKSLPILEGPLPKNAVATVAYTPTMWIGNQPSYPAYNLQFNIFSPLNAVCTTLPGFYFSLVVPLLPHTMSTIAAFTGGDMFSGLAYDIVREILKWLRRPDLWNLALTSSTMRATVSDFLVNDYNADSVLCRFFDDIHSFQAIQARTCSIIGGSTALSFFTGHHWPTSDLDLYIKNEHALDMARYLERSGYRFVPRNQHDSIERCLPVDWEQGDEEDDSSNEHNDVDMGNIPIPFHVMDDDDNDTDSVHDDVDVEMTDASSILDNNDDDNDDDDSDDDDDISGDEDNPEHAYAGLLTQVFNFCGVRDPDLRIQLIVNEGSLLDCILAYHSTPVMNFLTSSRAVSMYPLETLRGRGLRLQTKADATGAINKYKARGWDIIDGVSTPEQHGFATGVQYIGDDISLTVKFTGSHHHDNDIFQYDSYLLHCDPASQRGERPSARLEWYTRGPPRLDIPRTVPDYGYWLWLRKAMTVPDDEDEEKRVSAYLCRQFDLHRLKATNAELKVESSFGLLPSSKYYLLPDSRLLPDDSTLRITSVLRIRKQLKSEVTV</sequence>
<evidence type="ECO:0000313" key="4">
    <source>
        <dbReference type="Proteomes" id="UP000007431"/>
    </source>
</evidence>
<evidence type="ECO:0000313" key="3">
    <source>
        <dbReference type="EMBL" id="EFI98716.1"/>
    </source>
</evidence>
<dbReference type="HOGENOM" id="CLU_259051_0_0_1"/>
<feature type="compositionally biased region" description="Acidic residues" evidence="1">
    <location>
        <begin position="497"/>
        <end position="512"/>
    </location>
</feature>
<feature type="region of interest" description="Disordered" evidence="1">
    <location>
        <begin position="994"/>
        <end position="1071"/>
    </location>
</feature>
<feature type="region of interest" description="Disordered" evidence="1">
    <location>
        <begin position="240"/>
        <end position="512"/>
    </location>
</feature>
<dbReference type="KEGG" id="scm:SCHCO_02663894"/>
<dbReference type="Pfam" id="PF00646">
    <property type="entry name" value="F-box"/>
    <property type="match status" value="1"/>
</dbReference>